<dbReference type="InterPro" id="IPR005218">
    <property type="entry name" value="Diacylglycerol/lipid_kinase"/>
</dbReference>
<comment type="cofactor">
    <cofactor evidence="1">
        <name>Mg(2+)</name>
        <dbReference type="ChEBI" id="CHEBI:18420"/>
    </cofactor>
</comment>
<evidence type="ECO:0000256" key="8">
    <source>
        <dbReference type="ARBA" id="ARBA00022842"/>
    </source>
</evidence>
<dbReference type="Proteomes" id="UP000321412">
    <property type="component" value="Unassembled WGS sequence"/>
</dbReference>
<evidence type="ECO:0000313" key="15">
    <source>
        <dbReference type="Proteomes" id="UP000321412"/>
    </source>
</evidence>
<keyword evidence="2" id="KW-0444">Lipid biosynthesis</keyword>
<name>A0A5C6XAE7_9DELT</name>
<dbReference type="SMART" id="SM00046">
    <property type="entry name" value="DAGKc"/>
    <property type="match status" value="1"/>
</dbReference>
<evidence type="ECO:0000256" key="11">
    <source>
        <dbReference type="ARBA" id="ARBA00023264"/>
    </source>
</evidence>
<evidence type="ECO:0000256" key="9">
    <source>
        <dbReference type="ARBA" id="ARBA00023098"/>
    </source>
</evidence>
<dbReference type="PANTHER" id="PTHR12358:SF106">
    <property type="entry name" value="LIPID KINASE YEGS"/>
    <property type="match status" value="1"/>
</dbReference>
<dbReference type="GO" id="GO:0005886">
    <property type="term" value="C:plasma membrane"/>
    <property type="evidence" value="ECO:0007669"/>
    <property type="project" value="TreeGrafter"/>
</dbReference>
<dbReference type="GO" id="GO:0008654">
    <property type="term" value="P:phospholipid biosynthetic process"/>
    <property type="evidence" value="ECO:0007669"/>
    <property type="project" value="UniProtKB-KW"/>
</dbReference>
<dbReference type="PROSITE" id="PS50146">
    <property type="entry name" value="DAGK"/>
    <property type="match status" value="1"/>
</dbReference>
<evidence type="ECO:0000256" key="12">
    <source>
        <dbReference type="SAM" id="MobiDB-lite"/>
    </source>
</evidence>
<evidence type="ECO:0000256" key="10">
    <source>
        <dbReference type="ARBA" id="ARBA00023209"/>
    </source>
</evidence>
<dbReference type="GO" id="GO:0016301">
    <property type="term" value="F:kinase activity"/>
    <property type="evidence" value="ECO:0007669"/>
    <property type="project" value="UniProtKB-KW"/>
</dbReference>
<keyword evidence="5" id="KW-0547">Nucleotide-binding</keyword>
<evidence type="ECO:0000256" key="4">
    <source>
        <dbReference type="ARBA" id="ARBA00022723"/>
    </source>
</evidence>
<dbReference type="OrthoDB" id="142078at2"/>
<keyword evidence="3" id="KW-0808">Transferase</keyword>
<dbReference type="InterPro" id="IPR001206">
    <property type="entry name" value="Diacylglycerol_kinase_cat_dom"/>
</dbReference>
<dbReference type="InterPro" id="IPR017438">
    <property type="entry name" value="ATP-NAD_kinase_N"/>
</dbReference>
<evidence type="ECO:0000256" key="3">
    <source>
        <dbReference type="ARBA" id="ARBA00022679"/>
    </source>
</evidence>
<sequence length="336" mass="35644">MRLAMIQQNATIYMVLNPSSAADEALRELVSELREGGYRVCPRCTWEEGDGARAVAEAAADNAQLVVACGGDGTLHEVANALMTLDAAQRPAMAGLPYGTGNDFLTALGVDPKSGAAQLADWLGGEPWPVDVGRINDRHFINMATAGVGATVTAETSRGFKDVAGSLAYFVKAIPAAFDMPVHHLNARAPGLEWEGEAAFIFVGNGPQSGGGWNFCPAAQIDDGLLDLVIVPAMGLTEMIAQMRELVKQPDAVDCHDIIYRQVKEAHLRFEEEVPLNLDGESFPGQEFKFSVIPGVLSFLGPRAPTVSAEDDGAESDQGGAKVLGEEGEIRPDPRA</sequence>
<keyword evidence="4" id="KW-0479">Metal-binding</keyword>
<dbReference type="PANTHER" id="PTHR12358">
    <property type="entry name" value="SPHINGOSINE KINASE"/>
    <property type="match status" value="1"/>
</dbReference>
<proteinExistence type="predicted"/>
<keyword evidence="9" id="KW-0443">Lipid metabolism</keyword>
<keyword evidence="15" id="KW-1185">Reference proteome</keyword>
<gene>
    <name evidence="14" type="ORF">FRC98_19105</name>
</gene>
<evidence type="ECO:0000256" key="7">
    <source>
        <dbReference type="ARBA" id="ARBA00022840"/>
    </source>
</evidence>
<keyword evidence="7" id="KW-0067">ATP-binding</keyword>
<dbReference type="Pfam" id="PF00781">
    <property type="entry name" value="DAGK_cat"/>
    <property type="match status" value="1"/>
</dbReference>
<dbReference type="NCBIfam" id="TIGR00147">
    <property type="entry name" value="YegS/Rv2252/BmrU family lipid kinase"/>
    <property type="match status" value="1"/>
</dbReference>
<evidence type="ECO:0000256" key="6">
    <source>
        <dbReference type="ARBA" id="ARBA00022777"/>
    </source>
</evidence>
<keyword evidence="6 14" id="KW-0418">Kinase</keyword>
<dbReference type="Gene3D" id="3.40.50.10330">
    <property type="entry name" value="Probable inorganic polyphosphate/atp-NAD kinase, domain 1"/>
    <property type="match status" value="1"/>
</dbReference>
<dbReference type="AlphaFoldDB" id="A0A5C6XAE7"/>
<dbReference type="Gene3D" id="2.60.200.40">
    <property type="match status" value="1"/>
</dbReference>
<dbReference type="Pfam" id="PF19279">
    <property type="entry name" value="YegS_C"/>
    <property type="match status" value="1"/>
</dbReference>
<dbReference type="SUPFAM" id="SSF111331">
    <property type="entry name" value="NAD kinase/diacylglycerol kinase-like"/>
    <property type="match status" value="1"/>
</dbReference>
<reference evidence="14 15" key="1">
    <citation type="submission" date="2019-08" db="EMBL/GenBank/DDBJ databases">
        <title>Bradymonadales sp. TMQ4.</title>
        <authorList>
            <person name="Liang Q."/>
        </authorList>
    </citation>
    <scope>NUCLEOTIDE SEQUENCE [LARGE SCALE GENOMIC DNA]</scope>
    <source>
        <strain evidence="14 15">TMQ4</strain>
    </source>
</reference>
<keyword evidence="11" id="KW-1208">Phospholipid metabolism</keyword>
<dbReference type="InterPro" id="IPR016064">
    <property type="entry name" value="NAD/diacylglycerol_kinase_sf"/>
</dbReference>
<evidence type="ECO:0000256" key="2">
    <source>
        <dbReference type="ARBA" id="ARBA00022516"/>
    </source>
</evidence>
<protein>
    <submittedName>
        <fullName evidence="14">YegS/Rv2252/BmrU family lipid kinase</fullName>
    </submittedName>
</protein>
<accession>A0A5C6XAE7</accession>
<evidence type="ECO:0000256" key="5">
    <source>
        <dbReference type="ARBA" id="ARBA00022741"/>
    </source>
</evidence>
<dbReference type="GO" id="GO:0046872">
    <property type="term" value="F:metal ion binding"/>
    <property type="evidence" value="ECO:0007669"/>
    <property type="project" value="UniProtKB-KW"/>
</dbReference>
<feature type="region of interest" description="Disordered" evidence="12">
    <location>
        <begin position="304"/>
        <end position="336"/>
    </location>
</feature>
<feature type="domain" description="DAGKc" evidence="13">
    <location>
        <begin position="7"/>
        <end position="139"/>
    </location>
</feature>
<evidence type="ECO:0000313" key="14">
    <source>
        <dbReference type="EMBL" id="TXD34146.1"/>
    </source>
</evidence>
<organism evidence="14 15">
    <name type="scientific">Lujinxingia vulgaris</name>
    <dbReference type="NCBI Taxonomy" id="2600176"/>
    <lineage>
        <taxon>Bacteria</taxon>
        <taxon>Deltaproteobacteria</taxon>
        <taxon>Bradymonadales</taxon>
        <taxon>Lujinxingiaceae</taxon>
        <taxon>Lujinxingia</taxon>
    </lineage>
</organism>
<dbReference type="InterPro" id="IPR050187">
    <property type="entry name" value="Lipid_Phosphate_FormReg"/>
</dbReference>
<evidence type="ECO:0000259" key="13">
    <source>
        <dbReference type="PROSITE" id="PS50146"/>
    </source>
</evidence>
<keyword evidence="10" id="KW-0594">Phospholipid biosynthesis</keyword>
<comment type="caution">
    <text evidence="14">The sequence shown here is derived from an EMBL/GenBank/DDBJ whole genome shotgun (WGS) entry which is preliminary data.</text>
</comment>
<dbReference type="InterPro" id="IPR045540">
    <property type="entry name" value="YegS/DAGK_C"/>
</dbReference>
<feature type="compositionally biased region" description="Basic and acidic residues" evidence="12">
    <location>
        <begin position="324"/>
        <end position="336"/>
    </location>
</feature>
<evidence type="ECO:0000256" key="1">
    <source>
        <dbReference type="ARBA" id="ARBA00001946"/>
    </source>
</evidence>
<keyword evidence="8" id="KW-0460">Magnesium</keyword>
<dbReference type="EMBL" id="VOSM01000015">
    <property type="protein sequence ID" value="TXD34146.1"/>
    <property type="molecule type" value="Genomic_DNA"/>
</dbReference>
<dbReference type="GO" id="GO:0005524">
    <property type="term" value="F:ATP binding"/>
    <property type="evidence" value="ECO:0007669"/>
    <property type="project" value="UniProtKB-KW"/>
</dbReference>